<evidence type="ECO:0000313" key="1">
    <source>
        <dbReference type="EMBL" id="CZR63373.1"/>
    </source>
</evidence>
<sequence length="261" mass="29548">MYNFSVLSLNRGPINELHKATLFRTQIVAATITMSSHEPESTTCTALPIEPKVEAEVPEADEQTGKPKASYETTPVEIKEMIIKCSLCDWDPASQKMPACVRGLRGNAEEIFYKTCTFDLRDIQIKQLVKMPHHVFGQIQHVAINFRTDFTERISTAPTKLELRTLQIYQGIRPTWLEAGLWVDCKWIIGSFEFLEGSANPAKDFVTRKKFVAVGVPRISTQLGIEGEGPEDKESRDDLTWVWKAADGSFLTWSPHYNILE</sequence>
<accession>A0A1L7XEC5</accession>
<proteinExistence type="predicted"/>
<keyword evidence="2" id="KW-1185">Reference proteome</keyword>
<name>A0A1L7XEC5_9HELO</name>
<gene>
    <name evidence="1" type="ORF">PAC_13270</name>
</gene>
<organism evidence="1 2">
    <name type="scientific">Phialocephala subalpina</name>
    <dbReference type="NCBI Taxonomy" id="576137"/>
    <lineage>
        <taxon>Eukaryota</taxon>
        <taxon>Fungi</taxon>
        <taxon>Dikarya</taxon>
        <taxon>Ascomycota</taxon>
        <taxon>Pezizomycotina</taxon>
        <taxon>Leotiomycetes</taxon>
        <taxon>Helotiales</taxon>
        <taxon>Mollisiaceae</taxon>
        <taxon>Phialocephala</taxon>
        <taxon>Phialocephala fortinii species complex</taxon>
    </lineage>
</organism>
<dbReference type="AlphaFoldDB" id="A0A1L7XEC5"/>
<reference evidence="1 2" key="1">
    <citation type="submission" date="2016-03" db="EMBL/GenBank/DDBJ databases">
        <authorList>
            <person name="Ploux O."/>
        </authorList>
    </citation>
    <scope>NUCLEOTIDE SEQUENCE [LARGE SCALE GENOMIC DNA]</scope>
    <source>
        <strain evidence="1 2">UAMH 11012</strain>
    </source>
</reference>
<dbReference type="Proteomes" id="UP000184330">
    <property type="component" value="Unassembled WGS sequence"/>
</dbReference>
<dbReference type="EMBL" id="FJOG01000023">
    <property type="protein sequence ID" value="CZR63373.1"/>
    <property type="molecule type" value="Genomic_DNA"/>
</dbReference>
<evidence type="ECO:0000313" key="2">
    <source>
        <dbReference type="Proteomes" id="UP000184330"/>
    </source>
</evidence>
<dbReference type="OrthoDB" id="10395813at2759"/>
<protein>
    <submittedName>
        <fullName evidence="1">Uncharacterized protein</fullName>
    </submittedName>
</protein>